<dbReference type="SUPFAM" id="SSF53335">
    <property type="entry name" value="S-adenosyl-L-methionine-dependent methyltransferases"/>
    <property type="match status" value="1"/>
</dbReference>
<keyword evidence="6" id="KW-1185">Reference proteome</keyword>
<dbReference type="Gene3D" id="3.40.50.150">
    <property type="entry name" value="Vaccinia Virus protein VP39"/>
    <property type="match status" value="1"/>
</dbReference>
<dbReference type="GO" id="GO:0032259">
    <property type="term" value="P:methylation"/>
    <property type="evidence" value="ECO:0007669"/>
    <property type="project" value="UniProtKB-KW"/>
</dbReference>
<organism evidence="5 6">
    <name type="scientific">Paraburkholderia sabiae</name>
    <dbReference type="NCBI Taxonomy" id="273251"/>
    <lineage>
        <taxon>Bacteria</taxon>
        <taxon>Pseudomonadati</taxon>
        <taxon>Pseudomonadota</taxon>
        <taxon>Betaproteobacteria</taxon>
        <taxon>Burkholderiales</taxon>
        <taxon>Burkholderiaceae</taxon>
        <taxon>Paraburkholderia</taxon>
    </lineage>
</organism>
<dbReference type="PANTHER" id="PTHR44942">
    <property type="entry name" value="METHYLTRANSF_11 DOMAIN-CONTAINING PROTEIN"/>
    <property type="match status" value="1"/>
</dbReference>
<dbReference type="GO" id="GO:0008168">
    <property type="term" value="F:methyltransferase activity"/>
    <property type="evidence" value="ECO:0007669"/>
    <property type="project" value="UniProtKB-KW"/>
</dbReference>
<dbReference type="PANTHER" id="PTHR44942:SF4">
    <property type="entry name" value="METHYLTRANSFERASE TYPE 11 DOMAIN-CONTAINING PROTEIN"/>
    <property type="match status" value="1"/>
</dbReference>
<dbReference type="CDD" id="cd02440">
    <property type="entry name" value="AdoMet_MTases"/>
    <property type="match status" value="1"/>
</dbReference>
<dbReference type="InterPro" id="IPR029063">
    <property type="entry name" value="SAM-dependent_MTases_sf"/>
</dbReference>
<keyword evidence="2 5" id="KW-0489">Methyltransferase</keyword>
<sequence>MHNDSTQRFTDRVSDYVKYRPGYPREIVTFLHSTCGLADDAQVADIGAGTGISARLFLDAGHPVVAVEPNQAMRAAADEWLKDYAGYTSVAGTGEATSLDSASVDLVIAAQAFHWFDPIAARQEFARILRPHGLIALMWNSRLLDGTPFLAGYEALLRRFSDDYQSVSERYGDDASMAVWFGDRLAHMARMPNAQRLDFDGLKGRLMSSSYAPKAGHPNHEPMLAALRELFDRTAQDGTVDFVYETLVYVGYPQNGR</sequence>
<evidence type="ECO:0000313" key="5">
    <source>
        <dbReference type="EMBL" id="MEM5288814.1"/>
    </source>
</evidence>
<dbReference type="Proteomes" id="UP001494588">
    <property type="component" value="Unassembled WGS sequence"/>
</dbReference>
<keyword evidence="3" id="KW-0808">Transferase</keyword>
<comment type="similarity">
    <text evidence="1">Belongs to the methyltransferase superfamily.</text>
</comment>
<proteinExistence type="inferred from homology"/>
<dbReference type="Pfam" id="PF08241">
    <property type="entry name" value="Methyltransf_11"/>
    <property type="match status" value="1"/>
</dbReference>
<evidence type="ECO:0000259" key="4">
    <source>
        <dbReference type="Pfam" id="PF08241"/>
    </source>
</evidence>
<evidence type="ECO:0000256" key="3">
    <source>
        <dbReference type="ARBA" id="ARBA00022679"/>
    </source>
</evidence>
<comment type="caution">
    <text evidence="5">The sequence shown here is derived from an EMBL/GenBank/DDBJ whole genome shotgun (WGS) entry which is preliminary data.</text>
</comment>
<dbReference type="EMBL" id="JAZHGC010000021">
    <property type="protein sequence ID" value="MEM5288814.1"/>
    <property type="molecule type" value="Genomic_DNA"/>
</dbReference>
<dbReference type="InterPro" id="IPR051052">
    <property type="entry name" value="Diverse_substrate_MTase"/>
</dbReference>
<feature type="domain" description="Methyltransferase type 11" evidence="4">
    <location>
        <begin position="45"/>
        <end position="136"/>
    </location>
</feature>
<dbReference type="RefSeq" id="WP_201656220.1">
    <property type="nucleotide sequence ID" value="NZ_CAJHCS010000024.1"/>
</dbReference>
<evidence type="ECO:0000256" key="2">
    <source>
        <dbReference type="ARBA" id="ARBA00022603"/>
    </source>
</evidence>
<gene>
    <name evidence="5" type="ORF">V4C55_24085</name>
</gene>
<evidence type="ECO:0000256" key="1">
    <source>
        <dbReference type="ARBA" id="ARBA00008361"/>
    </source>
</evidence>
<dbReference type="InterPro" id="IPR013216">
    <property type="entry name" value="Methyltransf_11"/>
</dbReference>
<protein>
    <submittedName>
        <fullName evidence="5">Class I SAM-dependent methyltransferase</fullName>
    </submittedName>
</protein>
<accession>A0ABU9QHM4</accession>
<evidence type="ECO:0000313" key="6">
    <source>
        <dbReference type="Proteomes" id="UP001494588"/>
    </source>
</evidence>
<name>A0ABU9QHM4_9BURK</name>
<reference evidence="5 6" key="1">
    <citation type="submission" date="2024-01" db="EMBL/GenBank/DDBJ databases">
        <title>The diversity of rhizobia nodulating Mimosa spp. in eleven states of Brazil covering several biomes is determined by host plant, location, and edaphic factors.</title>
        <authorList>
            <person name="Rouws L."/>
            <person name="Barauna A."/>
            <person name="Beukes C."/>
            <person name="De Faria S.M."/>
            <person name="Gross E."/>
            <person name="Dos Reis Junior F.B."/>
            <person name="Simon M."/>
            <person name="Maluk M."/>
            <person name="Odee D.W."/>
            <person name="Kenicer G."/>
            <person name="Young J.P.W."/>
            <person name="Reis V.M."/>
            <person name="Zilli J."/>
            <person name="James E.K."/>
        </authorList>
    </citation>
    <scope>NUCLEOTIDE SEQUENCE [LARGE SCALE GENOMIC DNA]</scope>
    <source>
        <strain evidence="5 6">JPY77</strain>
    </source>
</reference>